<evidence type="ECO:0000259" key="5">
    <source>
        <dbReference type="Pfam" id="PF13407"/>
    </source>
</evidence>
<dbReference type="SUPFAM" id="SSF53822">
    <property type="entry name" value="Periplasmic binding protein-like I"/>
    <property type="match status" value="1"/>
</dbReference>
<evidence type="ECO:0000256" key="1">
    <source>
        <dbReference type="ARBA" id="ARBA00004196"/>
    </source>
</evidence>
<feature type="signal peptide" evidence="4">
    <location>
        <begin position="1"/>
        <end position="24"/>
    </location>
</feature>
<evidence type="ECO:0000256" key="2">
    <source>
        <dbReference type="ARBA" id="ARBA00007639"/>
    </source>
</evidence>
<protein>
    <submittedName>
        <fullName evidence="6">LacI family transcriptional regulator</fullName>
    </submittedName>
</protein>
<proteinExistence type="inferred from homology"/>
<dbReference type="EMBL" id="NRRL01000115">
    <property type="protein sequence ID" value="MBK1670766.1"/>
    <property type="molecule type" value="Genomic_DNA"/>
</dbReference>
<gene>
    <name evidence="6" type="ORF">CKO28_22365</name>
</gene>
<name>A0ABS1DL87_9PROT</name>
<dbReference type="InterPro" id="IPR028082">
    <property type="entry name" value="Peripla_BP_I"/>
</dbReference>
<dbReference type="Proteomes" id="UP001296873">
    <property type="component" value="Unassembled WGS sequence"/>
</dbReference>
<evidence type="ECO:0000256" key="4">
    <source>
        <dbReference type="SAM" id="SignalP"/>
    </source>
</evidence>
<evidence type="ECO:0000313" key="6">
    <source>
        <dbReference type="EMBL" id="MBK1670766.1"/>
    </source>
</evidence>
<feature type="domain" description="Periplasmic binding protein" evidence="5">
    <location>
        <begin position="31"/>
        <end position="279"/>
    </location>
</feature>
<sequence length="315" mass="33038">MKVCSRALTAAGLAIALCATPAAAQEDLEFVVVTHGQAADPFWSVAKNGVDEAAEDMGVDVTYRAPTTYDMVKMGQLIDAAVASDPDGLVVTIPDADALRGPIKNAIASDIPVISVNSGAEPSKELGTLIHVGQTPYEAGLGAGERMAEAGVDNAVCINQEVGNVALDKRCEGFADGLGEDAKTQVLAVSIDPTEVRNSVVAFLRQNPDVNGILTLGPTGADPTLQALKRLGKVDDYKFGTFDLSPATLRAVEKGNIMFAIDQQQYLQGYLPIVLLTQYNKYGVLPAGDVLLTGPGFVTEETAGNVIDLAEEGYR</sequence>
<accession>A0ABS1DL87</accession>
<reference evidence="6 7" key="1">
    <citation type="journal article" date="2020" name="Microorganisms">
        <title>Osmotic Adaptation and Compatible Solute Biosynthesis of Phototrophic Bacteria as Revealed from Genome Analyses.</title>
        <authorList>
            <person name="Imhoff J.F."/>
            <person name="Rahn T."/>
            <person name="Kunzel S."/>
            <person name="Keller A."/>
            <person name="Neulinger S.C."/>
        </authorList>
    </citation>
    <scope>NUCLEOTIDE SEQUENCE [LARGE SCALE GENOMIC DNA]</scope>
    <source>
        <strain evidence="6 7">DSM 9895</strain>
    </source>
</reference>
<dbReference type="InterPro" id="IPR025997">
    <property type="entry name" value="SBP_2_dom"/>
</dbReference>
<comment type="caution">
    <text evidence="6">The sequence shown here is derived from an EMBL/GenBank/DDBJ whole genome shotgun (WGS) entry which is preliminary data.</text>
</comment>
<organism evidence="6 7">
    <name type="scientific">Rhodovibrio sodomensis</name>
    <dbReference type="NCBI Taxonomy" id="1088"/>
    <lineage>
        <taxon>Bacteria</taxon>
        <taxon>Pseudomonadati</taxon>
        <taxon>Pseudomonadota</taxon>
        <taxon>Alphaproteobacteria</taxon>
        <taxon>Rhodospirillales</taxon>
        <taxon>Rhodovibrionaceae</taxon>
        <taxon>Rhodovibrio</taxon>
    </lineage>
</organism>
<evidence type="ECO:0000256" key="3">
    <source>
        <dbReference type="ARBA" id="ARBA00022729"/>
    </source>
</evidence>
<dbReference type="Gene3D" id="3.40.50.2300">
    <property type="match status" value="2"/>
</dbReference>
<feature type="chain" id="PRO_5047171354" evidence="4">
    <location>
        <begin position="25"/>
        <end position="315"/>
    </location>
</feature>
<keyword evidence="3 4" id="KW-0732">Signal</keyword>
<dbReference type="PANTHER" id="PTHR46847:SF1">
    <property type="entry name" value="D-ALLOSE-BINDING PERIPLASMIC PROTEIN-RELATED"/>
    <property type="match status" value="1"/>
</dbReference>
<comment type="subcellular location">
    <subcellularLocation>
        <location evidence="1">Cell envelope</location>
    </subcellularLocation>
</comment>
<dbReference type="CDD" id="cd06312">
    <property type="entry name" value="PBP1_ABC_sugar_binding-like"/>
    <property type="match status" value="1"/>
</dbReference>
<evidence type="ECO:0000313" key="7">
    <source>
        <dbReference type="Proteomes" id="UP001296873"/>
    </source>
</evidence>
<dbReference type="PANTHER" id="PTHR46847">
    <property type="entry name" value="D-ALLOSE-BINDING PERIPLASMIC PROTEIN-RELATED"/>
    <property type="match status" value="1"/>
</dbReference>
<dbReference type="RefSeq" id="WP_200343213.1">
    <property type="nucleotide sequence ID" value="NZ_NRRL01000115.1"/>
</dbReference>
<comment type="similarity">
    <text evidence="2">Belongs to the bacterial solute-binding protein 2 family.</text>
</comment>
<keyword evidence="7" id="KW-1185">Reference proteome</keyword>
<dbReference type="Pfam" id="PF13407">
    <property type="entry name" value="Peripla_BP_4"/>
    <property type="match status" value="1"/>
</dbReference>